<keyword evidence="3" id="KW-1185">Reference proteome</keyword>
<keyword evidence="1" id="KW-0472">Membrane</keyword>
<evidence type="ECO:0000313" key="2">
    <source>
        <dbReference type="EMBL" id="CEN55331.1"/>
    </source>
</evidence>
<gene>
    <name evidence="2" type="ORF">BN1209_0277</name>
</gene>
<evidence type="ECO:0000256" key="1">
    <source>
        <dbReference type="SAM" id="Phobius"/>
    </source>
</evidence>
<dbReference type="EMBL" id="LN794158">
    <property type="protein sequence ID" value="CEN55331.1"/>
    <property type="molecule type" value="Genomic_DNA"/>
</dbReference>
<reference evidence="3" key="1">
    <citation type="submission" date="2014-12" db="EMBL/GenBank/DDBJ databases">
        <authorList>
            <person name="Salcher M.M."/>
        </authorList>
    </citation>
    <scope>NUCLEOTIDE SEQUENCE [LARGE SCALE GENOMIC DNA]</scope>
    <source>
        <strain evidence="3">MMS-10A-171</strain>
    </source>
</reference>
<evidence type="ECO:0000313" key="3">
    <source>
        <dbReference type="Proteomes" id="UP000056322"/>
    </source>
</evidence>
<protein>
    <recommendedName>
        <fullName evidence="4">Transmembrane protein</fullName>
    </recommendedName>
</protein>
<dbReference type="RefSeq" id="WP_045750619.1">
    <property type="nucleotide sequence ID" value="NZ_LN794158.1"/>
</dbReference>
<dbReference type="AlphaFoldDB" id="A0A0B7IY30"/>
<sequence length="99" mass="11360">MATGVIIQNPKNGLTRMGYFGFSWTYLLFGWWVPLIRGELGVAALHLIFTLITFGLWQFIVAFLYNKQYMIRMLEKGYILKDEPAVMARARAVLGIVEV</sequence>
<accession>A0A0B7IY30</accession>
<dbReference type="HOGENOM" id="CLU_128682_2_0_4"/>
<dbReference type="STRING" id="1581680.BN1209_0277"/>
<dbReference type="KEGG" id="mbac:BN1209_0277"/>
<name>A0A0B7IY30_9PROT</name>
<feature type="transmembrane region" description="Helical" evidence="1">
    <location>
        <begin position="17"/>
        <end position="36"/>
    </location>
</feature>
<keyword evidence="1" id="KW-0812">Transmembrane</keyword>
<proteinExistence type="predicted"/>
<feature type="transmembrane region" description="Helical" evidence="1">
    <location>
        <begin position="42"/>
        <end position="65"/>
    </location>
</feature>
<dbReference type="Proteomes" id="UP000056322">
    <property type="component" value="Chromosome 1"/>
</dbReference>
<evidence type="ECO:0008006" key="4">
    <source>
        <dbReference type="Google" id="ProtNLM"/>
    </source>
</evidence>
<keyword evidence="1" id="KW-1133">Transmembrane helix</keyword>
<organism evidence="2 3">
    <name type="scientific">Candidatus Methylopumilus turicensis</name>
    <dbReference type="NCBI Taxonomy" id="1581680"/>
    <lineage>
        <taxon>Bacteria</taxon>
        <taxon>Pseudomonadati</taxon>
        <taxon>Pseudomonadota</taxon>
        <taxon>Betaproteobacteria</taxon>
        <taxon>Nitrosomonadales</taxon>
        <taxon>Methylophilaceae</taxon>
        <taxon>Candidatus Methylopumilus</taxon>
    </lineage>
</organism>
<dbReference type="OrthoDB" id="5233at2"/>